<keyword evidence="7" id="KW-1185">Reference proteome</keyword>
<sequence>MTAPSGPLLKERDREADCQPPCQNRGSCSRPQTCVCRSGFQGPRCEEVAPEQVYIRDGGALRRVQPGTNPFQRDQPRRRPSERQAIDTTKVQTPRPATTRLPV</sequence>
<evidence type="ECO:0000256" key="2">
    <source>
        <dbReference type="ARBA" id="ARBA00023157"/>
    </source>
</evidence>
<proteinExistence type="predicted"/>
<feature type="disulfide bond" evidence="3">
    <location>
        <begin position="36"/>
        <end position="45"/>
    </location>
</feature>
<dbReference type="PROSITE" id="PS01186">
    <property type="entry name" value="EGF_2"/>
    <property type="match status" value="1"/>
</dbReference>
<evidence type="ECO:0000256" key="4">
    <source>
        <dbReference type="SAM" id="MobiDB-lite"/>
    </source>
</evidence>
<dbReference type="PROSITE" id="PS00022">
    <property type="entry name" value="EGF_1"/>
    <property type="match status" value="1"/>
</dbReference>
<dbReference type="AlphaFoldDB" id="A0AAD9C4E0"/>
<feature type="domain" description="EGF-like" evidence="5">
    <location>
        <begin position="14"/>
        <end position="46"/>
    </location>
</feature>
<dbReference type="EMBL" id="JASDAP010000011">
    <property type="protein sequence ID" value="KAK1894174.1"/>
    <property type="molecule type" value="Genomic_DNA"/>
</dbReference>
<dbReference type="InterPro" id="IPR013111">
    <property type="entry name" value="EGF_extracell"/>
</dbReference>
<evidence type="ECO:0000256" key="1">
    <source>
        <dbReference type="ARBA" id="ARBA00022536"/>
    </source>
</evidence>
<keyword evidence="1 3" id="KW-0245">EGF-like domain</keyword>
<organism evidence="6 7">
    <name type="scientific">Dissostichus eleginoides</name>
    <name type="common">Patagonian toothfish</name>
    <name type="synonym">Dissostichus amissus</name>
    <dbReference type="NCBI Taxonomy" id="100907"/>
    <lineage>
        <taxon>Eukaryota</taxon>
        <taxon>Metazoa</taxon>
        <taxon>Chordata</taxon>
        <taxon>Craniata</taxon>
        <taxon>Vertebrata</taxon>
        <taxon>Euteleostomi</taxon>
        <taxon>Actinopterygii</taxon>
        <taxon>Neopterygii</taxon>
        <taxon>Teleostei</taxon>
        <taxon>Neoteleostei</taxon>
        <taxon>Acanthomorphata</taxon>
        <taxon>Eupercaria</taxon>
        <taxon>Perciformes</taxon>
        <taxon>Notothenioidei</taxon>
        <taxon>Nototheniidae</taxon>
        <taxon>Dissostichus</taxon>
    </lineage>
</organism>
<feature type="region of interest" description="Disordered" evidence="4">
    <location>
        <begin position="1"/>
        <end position="32"/>
    </location>
</feature>
<dbReference type="InterPro" id="IPR000742">
    <property type="entry name" value="EGF"/>
</dbReference>
<evidence type="ECO:0000313" key="6">
    <source>
        <dbReference type="EMBL" id="KAK1894174.1"/>
    </source>
</evidence>
<keyword evidence="2 3" id="KW-1015">Disulfide bond</keyword>
<dbReference type="Pfam" id="PF07974">
    <property type="entry name" value="EGF_2"/>
    <property type="match status" value="1"/>
</dbReference>
<evidence type="ECO:0000259" key="5">
    <source>
        <dbReference type="PROSITE" id="PS50026"/>
    </source>
</evidence>
<evidence type="ECO:0000256" key="3">
    <source>
        <dbReference type="PROSITE-ProRule" id="PRU00076"/>
    </source>
</evidence>
<protein>
    <submittedName>
        <fullName evidence="6">Latent-transforming growth factor beta-binding protein 2</fullName>
    </submittedName>
</protein>
<feature type="region of interest" description="Disordered" evidence="4">
    <location>
        <begin position="59"/>
        <end position="103"/>
    </location>
</feature>
<evidence type="ECO:0000313" key="7">
    <source>
        <dbReference type="Proteomes" id="UP001228049"/>
    </source>
</evidence>
<feature type="disulfide bond" evidence="3">
    <location>
        <begin position="18"/>
        <end position="28"/>
    </location>
</feature>
<dbReference type="SUPFAM" id="SSF57196">
    <property type="entry name" value="EGF/Laminin"/>
    <property type="match status" value="1"/>
</dbReference>
<dbReference type="Gene3D" id="2.10.25.10">
    <property type="entry name" value="Laminin"/>
    <property type="match status" value="1"/>
</dbReference>
<dbReference type="PROSITE" id="PS50026">
    <property type="entry name" value="EGF_3"/>
    <property type="match status" value="1"/>
</dbReference>
<comment type="caution">
    <text evidence="3">Lacks conserved residue(s) required for the propagation of feature annotation.</text>
</comment>
<dbReference type="Proteomes" id="UP001228049">
    <property type="component" value="Unassembled WGS sequence"/>
</dbReference>
<reference evidence="6" key="1">
    <citation type="submission" date="2023-04" db="EMBL/GenBank/DDBJ databases">
        <title>Chromosome-level genome of Chaenocephalus aceratus.</title>
        <authorList>
            <person name="Park H."/>
        </authorList>
    </citation>
    <scope>NUCLEOTIDE SEQUENCE</scope>
    <source>
        <strain evidence="6">DE</strain>
        <tissue evidence="6">Muscle</tissue>
    </source>
</reference>
<comment type="caution">
    <text evidence="6">The sequence shown here is derived from an EMBL/GenBank/DDBJ whole genome shotgun (WGS) entry which is preliminary data.</text>
</comment>
<accession>A0AAD9C4E0</accession>
<feature type="compositionally biased region" description="Polar residues" evidence="4">
    <location>
        <begin position="86"/>
        <end position="96"/>
    </location>
</feature>
<feature type="compositionally biased region" description="Basic and acidic residues" evidence="4">
    <location>
        <begin position="74"/>
        <end position="85"/>
    </location>
</feature>
<feature type="compositionally biased region" description="Polar residues" evidence="4">
    <location>
        <begin position="21"/>
        <end position="32"/>
    </location>
</feature>
<name>A0AAD9C4E0_DISEL</name>
<gene>
    <name evidence="6" type="ORF">KUDE01_019633</name>
</gene>